<feature type="transmembrane region" description="Helical" evidence="8">
    <location>
        <begin position="12"/>
        <end position="31"/>
    </location>
</feature>
<keyword evidence="3" id="KW-0597">Phosphoprotein</keyword>
<evidence type="ECO:0000256" key="3">
    <source>
        <dbReference type="ARBA" id="ARBA00022553"/>
    </source>
</evidence>
<dbReference type="EMBL" id="CP064939">
    <property type="protein sequence ID" value="QPH40733.1"/>
    <property type="molecule type" value="Genomic_DNA"/>
</dbReference>
<evidence type="ECO:0000256" key="6">
    <source>
        <dbReference type="ARBA" id="ARBA00023012"/>
    </source>
</evidence>
<dbReference type="AlphaFoldDB" id="A0A7S9PZV0"/>
<protein>
    <recommendedName>
        <fullName evidence="2">histidine kinase</fullName>
        <ecNumber evidence="2">2.7.13.3</ecNumber>
    </recommendedName>
</protein>
<feature type="repeat" description="TPR" evidence="7">
    <location>
        <begin position="182"/>
        <end position="215"/>
    </location>
</feature>
<dbReference type="RefSeq" id="WP_196100187.1">
    <property type="nucleotide sequence ID" value="NZ_CP064939.1"/>
</dbReference>
<dbReference type="InterPro" id="IPR003594">
    <property type="entry name" value="HATPase_dom"/>
</dbReference>
<evidence type="ECO:0000313" key="11">
    <source>
        <dbReference type="Proteomes" id="UP000594759"/>
    </source>
</evidence>
<dbReference type="PROSITE" id="PS50293">
    <property type="entry name" value="TPR_REGION"/>
    <property type="match status" value="1"/>
</dbReference>
<sequence>MGKLTARVRPKFNYAIIVWSGIVFSLFFPQLTCGQHTNLPQHKLDSLLKVNDDYVKQDTNKGNVLGAIYRQYILLKKPEMADFYIEKSIQLGRDKSLKRYSGLAYSRRGRMYHAKAEYANAEANYLKAISEFSAVGDLNNVAGNYLNLSALYASIPDYIKSLEVSQKAIAIYEKIGNETDLANCYTNVSITYRNLGNRSRALTYMKRALEIFTKDEDKRGIAVVCELIGTNYFEATTRELMEMNVLPDQKINLALTYYNKALTLVADTDDEIVADIKIDLGNVYAAVGKYELALKSYQRAVEINRDNQNKDAYGTSLYALGNFYQKINDFSNAMTLLNQSLKLATTHGFLELERNSALGLSIVYEKQGDYSNSLTFFKHYIAARDKIFNREKEREITRTQMQLDFDFKEKDYLLHQKITEGELQRQQQELILRKQQLTLSGKEKLLDQLTFQKAKAEFSLQRSLQASKYASQNFKSQIAANEKDRRITQQEQQIKFDQRVKIFLTVAATLILMIAIVIFYNQRKTTRLNKIINLQKRELEQLSRVKDRIFSVVSHDMRTPVNSLISFIQLLEGGKIEQEKLTKYAASLKNNLTHTSTMMENLLTWAASQMQGFNPYLELIDVCELVTDVIASVSDLAEQKQILIKNQVSEGTLCKADRNMLMLAIRNLINNSIKFTPSGGTIHISSKGIDNVLEIKISDTGIGLTEDQVNHFNKPGYSGAGVSSPGTNKEKGTGLGLLLCRTFIELMDGEITAHLNNDTGSHFKILLKK</sequence>
<feature type="repeat" description="TPR" evidence="7">
    <location>
        <begin position="314"/>
        <end position="347"/>
    </location>
</feature>
<proteinExistence type="predicted"/>
<feature type="transmembrane region" description="Helical" evidence="8">
    <location>
        <begin position="502"/>
        <end position="520"/>
    </location>
</feature>
<dbReference type="SMART" id="SM00028">
    <property type="entry name" value="TPR"/>
    <property type="match status" value="4"/>
</dbReference>
<dbReference type="InterPro" id="IPR003661">
    <property type="entry name" value="HisK_dim/P_dom"/>
</dbReference>
<keyword evidence="11" id="KW-1185">Reference proteome</keyword>
<dbReference type="SMART" id="SM00387">
    <property type="entry name" value="HATPase_c"/>
    <property type="match status" value="1"/>
</dbReference>
<name>A0A7S9PZV0_9SPHI</name>
<dbReference type="GO" id="GO:0000155">
    <property type="term" value="F:phosphorelay sensor kinase activity"/>
    <property type="evidence" value="ECO:0007669"/>
    <property type="project" value="InterPro"/>
</dbReference>
<dbReference type="Pfam" id="PF13424">
    <property type="entry name" value="TPR_12"/>
    <property type="match status" value="2"/>
</dbReference>
<dbReference type="InterPro" id="IPR036097">
    <property type="entry name" value="HisK_dim/P_sf"/>
</dbReference>
<reference evidence="10 11" key="1">
    <citation type="submission" date="2020-11" db="EMBL/GenBank/DDBJ databases">
        <title>Pedobacter endophytica, an endophytic bacteria isolated form Carex pumila.</title>
        <authorList>
            <person name="Peng Y."/>
            <person name="Jiang L."/>
            <person name="Lee J."/>
        </authorList>
    </citation>
    <scope>NUCLEOTIDE SEQUENCE [LARGE SCALE GENOMIC DNA]</scope>
    <source>
        <strain evidence="10 11">JBR3-12</strain>
    </source>
</reference>
<dbReference type="Proteomes" id="UP000594759">
    <property type="component" value="Chromosome"/>
</dbReference>
<evidence type="ECO:0000259" key="9">
    <source>
        <dbReference type="PROSITE" id="PS50109"/>
    </source>
</evidence>
<gene>
    <name evidence="10" type="ORF">IZT61_05540</name>
</gene>
<dbReference type="PRINTS" id="PR00344">
    <property type="entry name" value="BCTRLSENSOR"/>
</dbReference>
<keyword evidence="4" id="KW-0808">Transferase</keyword>
<evidence type="ECO:0000256" key="7">
    <source>
        <dbReference type="PROSITE-ProRule" id="PRU00339"/>
    </source>
</evidence>
<dbReference type="KEGG" id="pex:IZT61_05540"/>
<keyword evidence="8" id="KW-1133">Transmembrane helix</keyword>
<dbReference type="PROSITE" id="PS50109">
    <property type="entry name" value="HIS_KIN"/>
    <property type="match status" value="1"/>
</dbReference>
<evidence type="ECO:0000256" key="5">
    <source>
        <dbReference type="ARBA" id="ARBA00022777"/>
    </source>
</evidence>
<evidence type="ECO:0000313" key="10">
    <source>
        <dbReference type="EMBL" id="QPH40733.1"/>
    </source>
</evidence>
<dbReference type="InterPro" id="IPR011990">
    <property type="entry name" value="TPR-like_helical_dom_sf"/>
</dbReference>
<dbReference type="InterPro" id="IPR005467">
    <property type="entry name" value="His_kinase_dom"/>
</dbReference>
<keyword evidence="8" id="KW-0812">Transmembrane</keyword>
<feature type="repeat" description="TPR" evidence="7">
    <location>
        <begin position="274"/>
        <end position="307"/>
    </location>
</feature>
<dbReference type="Gene3D" id="3.30.565.10">
    <property type="entry name" value="Histidine kinase-like ATPase, C-terminal domain"/>
    <property type="match status" value="1"/>
</dbReference>
<evidence type="ECO:0000256" key="1">
    <source>
        <dbReference type="ARBA" id="ARBA00000085"/>
    </source>
</evidence>
<keyword evidence="7" id="KW-0802">TPR repeat</keyword>
<dbReference type="SUPFAM" id="SSF55874">
    <property type="entry name" value="ATPase domain of HSP90 chaperone/DNA topoisomerase II/histidine kinase"/>
    <property type="match status" value="1"/>
</dbReference>
<organism evidence="10 11">
    <name type="scientific">Pedobacter endophyticus</name>
    <dbReference type="NCBI Taxonomy" id="2789740"/>
    <lineage>
        <taxon>Bacteria</taxon>
        <taxon>Pseudomonadati</taxon>
        <taxon>Bacteroidota</taxon>
        <taxon>Sphingobacteriia</taxon>
        <taxon>Sphingobacteriales</taxon>
        <taxon>Sphingobacteriaceae</taxon>
        <taxon>Pedobacter</taxon>
    </lineage>
</organism>
<keyword evidence="8" id="KW-0472">Membrane</keyword>
<dbReference type="Pfam" id="PF00512">
    <property type="entry name" value="HisKA"/>
    <property type="match status" value="1"/>
</dbReference>
<comment type="catalytic activity">
    <reaction evidence="1">
        <text>ATP + protein L-histidine = ADP + protein N-phospho-L-histidine.</text>
        <dbReference type="EC" id="2.7.13.3"/>
    </reaction>
</comment>
<dbReference type="PROSITE" id="PS50005">
    <property type="entry name" value="TPR"/>
    <property type="match status" value="3"/>
</dbReference>
<evidence type="ECO:0000256" key="8">
    <source>
        <dbReference type="SAM" id="Phobius"/>
    </source>
</evidence>
<dbReference type="Pfam" id="PF02518">
    <property type="entry name" value="HATPase_c"/>
    <property type="match status" value="1"/>
</dbReference>
<dbReference type="EC" id="2.7.13.3" evidence="2"/>
<dbReference type="CDD" id="cd00082">
    <property type="entry name" value="HisKA"/>
    <property type="match status" value="1"/>
</dbReference>
<keyword evidence="5" id="KW-0418">Kinase</keyword>
<keyword evidence="6" id="KW-0902">Two-component regulatory system</keyword>
<accession>A0A7S9PZV0</accession>
<feature type="domain" description="Histidine kinase" evidence="9">
    <location>
        <begin position="552"/>
        <end position="769"/>
    </location>
</feature>
<evidence type="ECO:0000256" key="2">
    <source>
        <dbReference type="ARBA" id="ARBA00012438"/>
    </source>
</evidence>
<dbReference type="Gene3D" id="1.10.287.130">
    <property type="match status" value="1"/>
</dbReference>
<dbReference type="InterPro" id="IPR036890">
    <property type="entry name" value="HATPase_C_sf"/>
</dbReference>
<evidence type="ECO:0000256" key="4">
    <source>
        <dbReference type="ARBA" id="ARBA00022679"/>
    </source>
</evidence>
<dbReference type="InterPro" id="IPR050736">
    <property type="entry name" value="Sensor_HK_Regulatory"/>
</dbReference>
<dbReference type="InterPro" id="IPR019734">
    <property type="entry name" value="TPR_rpt"/>
</dbReference>
<dbReference type="Gene3D" id="1.25.40.10">
    <property type="entry name" value="Tetratricopeptide repeat domain"/>
    <property type="match status" value="2"/>
</dbReference>
<dbReference type="SUPFAM" id="SSF48452">
    <property type="entry name" value="TPR-like"/>
    <property type="match status" value="2"/>
</dbReference>
<dbReference type="PANTHER" id="PTHR43711:SF31">
    <property type="entry name" value="HISTIDINE KINASE"/>
    <property type="match status" value="1"/>
</dbReference>
<dbReference type="SUPFAM" id="SSF47384">
    <property type="entry name" value="Homodimeric domain of signal transducing histidine kinase"/>
    <property type="match status" value="1"/>
</dbReference>
<dbReference type="InterPro" id="IPR004358">
    <property type="entry name" value="Sig_transdc_His_kin-like_C"/>
</dbReference>
<dbReference type="SMART" id="SM00388">
    <property type="entry name" value="HisKA"/>
    <property type="match status" value="1"/>
</dbReference>
<dbReference type="PANTHER" id="PTHR43711">
    <property type="entry name" value="TWO-COMPONENT HISTIDINE KINASE"/>
    <property type="match status" value="1"/>
</dbReference>